<dbReference type="Gramene" id="TraesMAC7B03G04091710.1">
    <property type="protein sequence ID" value="TraesMAC7B03G04091710.1"/>
    <property type="gene ID" value="TraesMAC7B03G04091710"/>
</dbReference>
<dbReference type="OMA" id="SKYDWAS"/>
<dbReference type="Proteomes" id="UP000019116">
    <property type="component" value="Chromosome 7B"/>
</dbReference>
<proteinExistence type="predicted"/>
<dbReference type="Gramene" id="TraesROB_scaffold_079229_01G000200.1">
    <property type="protein sequence ID" value="TraesROB_scaffold_079229_01G000200.1"/>
    <property type="gene ID" value="TraesROB_scaffold_079229_01G000200"/>
</dbReference>
<dbReference type="Gramene" id="TraesWEE_scaffold_143141_01G000200.1">
    <property type="protein sequence ID" value="TraesWEE_scaffold_143141_01G000200.1"/>
    <property type="gene ID" value="TraesWEE_scaffold_143141_01G000200"/>
</dbReference>
<dbReference type="Gramene" id="TraesJAG7B03G04079520.1">
    <property type="protein sequence ID" value="TraesJAG7B03G04079520.1"/>
    <property type="gene ID" value="TraesJAG7B03G04079520"/>
</dbReference>
<dbReference type="AlphaFoldDB" id="A0A3B6SDK1"/>
<keyword evidence="1" id="KW-0812">Transmembrane</keyword>
<dbReference type="Gramene" id="TraesCAD_scaffold_008261_01G000700.1">
    <property type="protein sequence ID" value="TraesCAD_scaffold_008261_01G000700.1"/>
    <property type="gene ID" value="TraesCAD_scaffold_008261_01G000700"/>
</dbReference>
<keyword evidence="3" id="KW-1185">Reference proteome</keyword>
<dbReference type="PANTHER" id="PTHR34936:SF7">
    <property type="entry name" value="NADH-UBIQUINONE OXIDOREDUCTASE CHAIN 5"/>
    <property type="match status" value="1"/>
</dbReference>
<dbReference type="Gramene" id="TraesRN7B0100335000.1">
    <property type="protein sequence ID" value="TraesRN7B0100335000.1"/>
    <property type="gene ID" value="TraesRN7B0100335000"/>
</dbReference>
<sequence length="115" mass="13061">MARGIDAEQQHPMAEQVKEYQARSRHAWAAASFFSSTSTSTSTAGSSWVEVFLVIWELALYALLVFACIAFYFRSIGIALSFTCISALLYLCMRLTKEERKHKKSKQRMLLPLSM</sequence>
<feature type="transmembrane region" description="Helical" evidence="1">
    <location>
        <begin position="51"/>
        <end position="72"/>
    </location>
</feature>
<dbReference type="EnsemblPlants" id="TraesCS7B02G191600.1">
    <property type="protein sequence ID" value="TraesCS7B02G191600.1"/>
    <property type="gene ID" value="TraesCS7B02G191600"/>
</dbReference>
<gene>
    <name evidence="2" type="primary">LOC123156365</name>
</gene>
<accession>A0A3B6SDK1</accession>
<dbReference type="Gramene" id="TraesCLE_scaffold_093523_01G000200.1">
    <property type="protein sequence ID" value="TraesCLE_scaffold_093523_01G000200.1"/>
    <property type="gene ID" value="TraesCLE_scaffold_093523_01G000200"/>
</dbReference>
<dbReference type="Gramene" id="TraesLDM7B03G04100290.1">
    <property type="protein sequence ID" value="TraesLDM7B03G04100290.1"/>
    <property type="gene ID" value="TraesLDM7B03G04100290"/>
</dbReference>
<dbReference type="Gramene" id="TraesCS7B02G191600.1">
    <property type="protein sequence ID" value="TraesCS7B02G191600.1"/>
    <property type="gene ID" value="TraesCS7B02G191600"/>
</dbReference>
<dbReference type="GeneID" id="123156365"/>
<evidence type="ECO:0000256" key="1">
    <source>
        <dbReference type="SAM" id="Phobius"/>
    </source>
</evidence>
<dbReference type="Gramene" id="TraesSYM5B03G02905160.1">
    <property type="protein sequence ID" value="TraesSYM5B03G02905160.1"/>
    <property type="gene ID" value="TraesSYM5B03G02905160"/>
</dbReference>
<dbReference type="Gramene" id="TraesARI5B03G02918730.1">
    <property type="protein sequence ID" value="TraesARI5B03G02918730.1"/>
    <property type="gene ID" value="TraesARI5B03G02918730"/>
</dbReference>
<reference evidence="2" key="1">
    <citation type="submission" date="2018-08" db="EMBL/GenBank/DDBJ databases">
        <authorList>
            <person name="Rossello M."/>
        </authorList>
    </citation>
    <scope>NUCLEOTIDE SEQUENCE [LARGE SCALE GENOMIC DNA]</scope>
    <source>
        <strain evidence="2">cv. Chinese Spring</strain>
    </source>
</reference>
<feature type="transmembrane region" description="Helical" evidence="1">
    <location>
        <begin position="78"/>
        <end position="96"/>
    </location>
</feature>
<dbReference type="Gramene" id="TraesPARA_EIv1.0_2399100.1">
    <property type="protein sequence ID" value="TraesPARA_EIv1.0_2399100.1.CDS"/>
    <property type="gene ID" value="TraesPARA_EIv1.0_2399100"/>
</dbReference>
<protein>
    <submittedName>
        <fullName evidence="2">Uncharacterized protein</fullName>
    </submittedName>
</protein>
<keyword evidence="1" id="KW-0472">Membrane</keyword>
<evidence type="ECO:0000313" key="3">
    <source>
        <dbReference type="Proteomes" id="UP000019116"/>
    </source>
</evidence>
<organism evidence="2">
    <name type="scientific">Triticum aestivum</name>
    <name type="common">Wheat</name>
    <dbReference type="NCBI Taxonomy" id="4565"/>
    <lineage>
        <taxon>Eukaryota</taxon>
        <taxon>Viridiplantae</taxon>
        <taxon>Streptophyta</taxon>
        <taxon>Embryophyta</taxon>
        <taxon>Tracheophyta</taxon>
        <taxon>Spermatophyta</taxon>
        <taxon>Magnoliopsida</taxon>
        <taxon>Liliopsida</taxon>
        <taxon>Poales</taxon>
        <taxon>Poaceae</taxon>
        <taxon>BOP clade</taxon>
        <taxon>Pooideae</taxon>
        <taxon>Triticodae</taxon>
        <taxon>Triticeae</taxon>
        <taxon>Triticinae</taxon>
        <taxon>Triticum</taxon>
    </lineage>
</organism>
<dbReference type="OrthoDB" id="1937310at2759"/>
<evidence type="ECO:0000313" key="2">
    <source>
        <dbReference type="EnsemblPlants" id="TraesCS7B02G191600.1"/>
    </source>
</evidence>
<keyword evidence="1" id="KW-1133">Transmembrane helix</keyword>
<dbReference type="RefSeq" id="XP_044430439.1">
    <property type="nucleotide sequence ID" value="XM_044574504.1"/>
</dbReference>
<dbReference type="Gramene" id="TraesNOR7B03G04142260.1">
    <property type="protein sequence ID" value="TraesNOR7B03G04142260.1"/>
    <property type="gene ID" value="TraesNOR7B03G04142260"/>
</dbReference>
<reference evidence="2" key="2">
    <citation type="submission" date="2018-10" db="UniProtKB">
        <authorList>
            <consortium name="EnsemblPlants"/>
        </authorList>
    </citation>
    <scope>IDENTIFICATION</scope>
</reference>
<name>A0A3B6SDK1_WHEAT</name>
<dbReference type="PANTHER" id="PTHR34936">
    <property type="entry name" value="EXPRESSED PROTEIN"/>
    <property type="match status" value="1"/>
</dbReference>
<dbReference type="Gramene" id="TraesCS7B03G0340900.1">
    <property type="protein sequence ID" value="TraesCS7B03G0340900.1.CDS"/>
    <property type="gene ID" value="TraesCS7B03G0340900"/>
</dbReference>
<dbReference type="Gramene" id="TraesLAC7B03G04048150.1">
    <property type="protein sequence ID" value="TraesLAC7B03G04048150.1"/>
    <property type="gene ID" value="TraesLAC7B03G04048150"/>
</dbReference>
<dbReference type="Gramene" id="TraesSTA7B03G04092710.1">
    <property type="protein sequence ID" value="TraesSTA7B03G04092710.1"/>
    <property type="gene ID" value="TraesSTA7B03G04092710"/>
</dbReference>